<evidence type="ECO:0000256" key="8">
    <source>
        <dbReference type="SAM" id="SignalP"/>
    </source>
</evidence>
<feature type="chain" id="PRO_5042508968" evidence="8">
    <location>
        <begin position="27"/>
        <end position="654"/>
    </location>
</feature>
<evidence type="ECO:0000256" key="4">
    <source>
        <dbReference type="ARBA" id="ARBA00022989"/>
    </source>
</evidence>
<evidence type="ECO:0000256" key="3">
    <source>
        <dbReference type="ARBA" id="ARBA00022692"/>
    </source>
</evidence>
<organism evidence="10 11">
    <name type="scientific">Petromyzon marinus</name>
    <name type="common">Sea lamprey</name>
    <dbReference type="NCBI Taxonomy" id="7757"/>
    <lineage>
        <taxon>Eukaryota</taxon>
        <taxon>Metazoa</taxon>
        <taxon>Chordata</taxon>
        <taxon>Craniata</taxon>
        <taxon>Vertebrata</taxon>
        <taxon>Cyclostomata</taxon>
        <taxon>Hyperoartia</taxon>
        <taxon>Petromyzontiformes</taxon>
        <taxon>Petromyzontidae</taxon>
        <taxon>Petromyzon</taxon>
    </lineage>
</organism>
<name>A0AAJ7WQY0_PETMA</name>
<feature type="transmembrane region" description="Helical" evidence="7">
    <location>
        <begin position="595"/>
        <end position="613"/>
    </location>
</feature>
<keyword evidence="3 7" id="KW-0812">Transmembrane</keyword>
<feature type="transmembrane region" description="Helical" evidence="7">
    <location>
        <begin position="562"/>
        <end position="583"/>
    </location>
</feature>
<comment type="subcellular location">
    <subcellularLocation>
        <location evidence="1">Membrane</location>
        <topology evidence="1">Multi-pass membrane protein</topology>
    </subcellularLocation>
</comment>
<dbReference type="InterPro" id="IPR050799">
    <property type="entry name" value="ZIP_Transporter"/>
</dbReference>
<evidence type="ECO:0000313" key="11">
    <source>
        <dbReference type="RefSeq" id="XP_032806899.1"/>
    </source>
</evidence>
<keyword evidence="5 7" id="KW-0472">Membrane</keyword>
<dbReference type="PANTHER" id="PTHR12191:SF4">
    <property type="entry name" value="ZINC TRANSPORTER ZIP12"/>
    <property type="match status" value="1"/>
</dbReference>
<dbReference type="GO" id="GO:0030003">
    <property type="term" value="P:intracellular monoatomic cation homeostasis"/>
    <property type="evidence" value="ECO:0007669"/>
    <property type="project" value="TreeGrafter"/>
</dbReference>
<protein>
    <submittedName>
        <fullName evidence="11">Zinc transporter ZIP12-like isoform X1</fullName>
    </submittedName>
</protein>
<dbReference type="InterPro" id="IPR049406">
    <property type="entry name" value="ZIP4_12_EF-hand"/>
</dbReference>
<dbReference type="PANTHER" id="PTHR12191">
    <property type="entry name" value="SOLUTE CARRIER FAMILY 39"/>
    <property type="match status" value="1"/>
</dbReference>
<evidence type="ECO:0000256" key="6">
    <source>
        <dbReference type="SAM" id="MobiDB-lite"/>
    </source>
</evidence>
<dbReference type="InterPro" id="IPR003689">
    <property type="entry name" value="ZIP"/>
</dbReference>
<dbReference type="GO" id="GO:0005385">
    <property type="term" value="F:zinc ion transmembrane transporter activity"/>
    <property type="evidence" value="ECO:0007669"/>
    <property type="project" value="TreeGrafter"/>
</dbReference>
<keyword evidence="4 7" id="KW-1133">Transmembrane helix</keyword>
<dbReference type="GO" id="GO:0071578">
    <property type="term" value="P:zinc ion import across plasma membrane"/>
    <property type="evidence" value="ECO:0007669"/>
    <property type="project" value="TreeGrafter"/>
</dbReference>
<gene>
    <name evidence="11" type="primary">LOC116940801</name>
</gene>
<sequence length="654" mass="69579">MRTAPLAALCLGALLGSVVEPQPSSASPDSGGDADWPEPSAEEMRALGALLARSRCGDETLCVPCFNGTAGAWAPLGPAADGVSGPHAALLLLHLLREPGRGCGPGQGAPLPLAFLLDSLVRAAGGSGGSGGLSSSQTLGLLDSTRSGFPPATRLFQKCMDAAARRAVPARVVEERQLEHVAGLFLAGAHRCLRHALLTPDFFLDHIFATHSSAADAMTEEDLAALLELLRLGTTEEGHGDHHEEQAHDGEEKHRGPEGTCYSAHELFDVFEFNSSGVARRNFSALAVAIVQQLLSGACWVHGDEEATAPGAAPTTVEKYGYGTLAVLVVSLSSLMGVAVILFTSCQETYRVILQTFIALAVGTLSGDATLHLIPTMLVLHDHSDGHNHAEEDFVEKNSHVWKLMALLGGIYMFFLVEKIFHLLIASSQGQDGGQEREQQQQQQQNHCGHSHDLALRDSFRAGKAGRGTASTTRLDTEEEAEVTPTLVALPKHRGTFKGMSSLAIMILVGDSIHNFADGLAMGAAFSASNRAGLTTSLAIFFHEVPHEIGDFAALLNSGMRVCPALVLNFISSLTAFTGLYVGLSLSNDTIVQQWIFSVTAGMFYYISLVDLMPELMKVTGKFPWVVFALQNVGLLAGWSIMVLLAVFEDQISI</sequence>
<keyword evidence="10" id="KW-1185">Reference proteome</keyword>
<reference evidence="11" key="1">
    <citation type="submission" date="2025-08" db="UniProtKB">
        <authorList>
            <consortium name="RefSeq"/>
        </authorList>
    </citation>
    <scope>IDENTIFICATION</scope>
    <source>
        <tissue evidence="11">Sperm</tissue>
    </source>
</reference>
<evidence type="ECO:0000259" key="9">
    <source>
        <dbReference type="Pfam" id="PF21116"/>
    </source>
</evidence>
<dbReference type="KEGG" id="pmrn:116940801"/>
<dbReference type="AlphaFoldDB" id="A0AAJ7WQY0"/>
<evidence type="ECO:0000256" key="2">
    <source>
        <dbReference type="ARBA" id="ARBA00006939"/>
    </source>
</evidence>
<feature type="transmembrane region" description="Helical" evidence="7">
    <location>
        <begin position="320"/>
        <end position="344"/>
    </location>
</feature>
<dbReference type="Proteomes" id="UP001318040">
    <property type="component" value="Chromosome 10"/>
</dbReference>
<feature type="signal peptide" evidence="8">
    <location>
        <begin position="1"/>
        <end position="26"/>
    </location>
</feature>
<feature type="transmembrane region" description="Helical" evidence="7">
    <location>
        <begin position="400"/>
        <end position="417"/>
    </location>
</feature>
<evidence type="ECO:0000256" key="7">
    <source>
        <dbReference type="SAM" id="Phobius"/>
    </source>
</evidence>
<feature type="transmembrane region" description="Helical" evidence="7">
    <location>
        <begin position="356"/>
        <end position="380"/>
    </location>
</feature>
<comment type="similarity">
    <text evidence="2">Belongs to the ZIP transporter (TC 2.A.5) family.</text>
</comment>
<keyword evidence="8" id="KW-0732">Signal</keyword>
<evidence type="ECO:0000256" key="5">
    <source>
        <dbReference type="ARBA" id="ARBA00023136"/>
    </source>
</evidence>
<feature type="domain" description="Zinc transporter ZIP4/12 EF-hand" evidence="9">
    <location>
        <begin position="200"/>
        <end position="298"/>
    </location>
</feature>
<dbReference type="GO" id="GO:0140410">
    <property type="term" value="F:monoatomic cation:bicarbonate symporter activity"/>
    <property type="evidence" value="ECO:0007669"/>
    <property type="project" value="TreeGrafter"/>
</dbReference>
<dbReference type="Pfam" id="PF02535">
    <property type="entry name" value="Zip"/>
    <property type="match status" value="1"/>
</dbReference>
<evidence type="ECO:0000256" key="1">
    <source>
        <dbReference type="ARBA" id="ARBA00004141"/>
    </source>
</evidence>
<feature type="region of interest" description="Disordered" evidence="6">
    <location>
        <begin position="238"/>
        <end position="257"/>
    </location>
</feature>
<feature type="transmembrane region" description="Helical" evidence="7">
    <location>
        <begin position="625"/>
        <end position="648"/>
    </location>
</feature>
<proteinExistence type="inferred from homology"/>
<dbReference type="RefSeq" id="XP_032806899.1">
    <property type="nucleotide sequence ID" value="XM_032951008.1"/>
</dbReference>
<accession>A0AAJ7WQY0</accession>
<dbReference type="GO" id="GO:0005886">
    <property type="term" value="C:plasma membrane"/>
    <property type="evidence" value="ECO:0007669"/>
    <property type="project" value="TreeGrafter"/>
</dbReference>
<dbReference type="Pfam" id="PF21116">
    <property type="entry name" value="EF-hand_Zip"/>
    <property type="match status" value="1"/>
</dbReference>
<evidence type="ECO:0000313" key="10">
    <source>
        <dbReference type="Proteomes" id="UP001318040"/>
    </source>
</evidence>